<dbReference type="AlphaFoldDB" id="A0A2M9AQF8"/>
<organism evidence="2 3">
    <name type="scientific">Hymenobacter chitinivorans DSM 11115</name>
    <dbReference type="NCBI Taxonomy" id="1121954"/>
    <lineage>
        <taxon>Bacteria</taxon>
        <taxon>Pseudomonadati</taxon>
        <taxon>Bacteroidota</taxon>
        <taxon>Cytophagia</taxon>
        <taxon>Cytophagales</taxon>
        <taxon>Hymenobacteraceae</taxon>
        <taxon>Hymenobacter</taxon>
    </lineage>
</organism>
<feature type="region of interest" description="Disordered" evidence="1">
    <location>
        <begin position="63"/>
        <end position="112"/>
    </location>
</feature>
<sequence>MASGRSDLNPNATGCVPVSNWLFTSQPVPDIFMANQPKNQSAQSQPGDPLFNLKHAQAEAELAQNTGGLGPITNVYVTSDEDDAIDEGPRDKQGNRRGEPDAPDAGTTAGRH</sequence>
<evidence type="ECO:0000313" key="3">
    <source>
        <dbReference type="Proteomes" id="UP000228535"/>
    </source>
</evidence>
<feature type="compositionally biased region" description="Basic and acidic residues" evidence="1">
    <location>
        <begin position="87"/>
        <end position="100"/>
    </location>
</feature>
<dbReference type="Proteomes" id="UP000228535">
    <property type="component" value="Unassembled WGS sequence"/>
</dbReference>
<proteinExistence type="predicted"/>
<protein>
    <submittedName>
        <fullName evidence="2">Uncharacterized protein</fullName>
    </submittedName>
</protein>
<gene>
    <name evidence="2" type="ORF">CLV45_4626</name>
</gene>
<keyword evidence="3" id="KW-1185">Reference proteome</keyword>
<evidence type="ECO:0000313" key="2">
    <source>
        <dbReference type="EMBL" id="PJJ47935.1"/>
    </source>
</evidence>
<comment type="caution">
    <text evidence="2">The sequence shown here is derived from an EMBL/GenBank/DDBJ whole genome shotgun (WGS) entry which is preliminary data.</text>
</comment>
<dbReference type="EMBL" id="PGFA01000005">
    <property type="protein sequence ID" value="PJJ47935.1"/>
    <property type="molecule type" value="Genomic_DNA"/>
</dbReference>
<name>A0A2M9AQF8_9BACT</name>
<accession>A0A2M9AQF8</accession>
<reference evidence="2 3" key="1">
    <citation type="submission" date="2017-11" db="EMBL/GenBank/DDBJ databases">
        <title>Genomic Encyclopedia of Archaeal and Bacterial Type Strains, Phase II (KMG-II): From Individual Species to Whole Genera.</title>
        <authorList>
            <person name="Goeker M."/>
        </authorList>
    </citation>
    <scope>NUCLEOTIDE SEQUENCE [LARGE SCALE GENOMIC DNA]</scope>
    <source>
        <strain evidence="2 3">DSM 11115</strain>
    </source>
</reference>
<evidence type="ECO:0000256" key="1">
    <source>
        <dbReference type="SAM" id="MobiDB-lite"/>
    </source>
</evidence>